<evidence type="ECO:0000313" key="1">
    <source>
        <dbReference type="EMBL" id="KAG9064908.1"/>
    </source>
</evidence>
<sequence length="458" mass="52096">MIILGDSESGKLMFSLRLEQQLWHNFDNNIIPLHIILASVHEPVHDMINKQLRMHGFTKSEIQELKKHYGFILICDGYDERQQFCNLYTTNLLTRPHQWRAKMVISCRNPFLGPNYEHLFAPLPSNHYRTAPADIFQQAVIVPFSKEQVKDYVVQYTALHSRPWTVEDYLQVLGSIPDLLDLVTNPFTLTLALEALPGVIEDRQDLSAIRLQWFVINLQRLQASVLSSVDRETLNWLLDVDFISKGIDYSTGLATAMFDIQDGIPVVKYVHVNDKGSWRGGFFGPQPIVRLLRESSPLTRAGTSHRFLPRSLQGYFFSLAIFDPRNRGSQDEFDPFSRRNSSTAQLLNPNNPLFKHNLVIEPFIIDFLCERVKQIPDFQEQLPSIIHQSTANNSTARGASNAMTVLVKAGVHFNCADLQVARIPHAGITASLIPHCRKAPARDGTMCAIWVTAERCNH</sequence>
<dbReference type="AlphaFoldDB" id="A0A9P7XQQ0"/>
<dbReference type="Proteomes" id="UP000707451">
    <property type="component" value="Unassembled WGS sequence"/>
</dbReference>
<evidence type="ECO:0000313" key="2">
    <source>
        <dbReference type="Proteomes" id="UP000707451"/>
    </source>
</evidence>
<gene>
    <name evidence="1" type="ORF">KI688_003170</name>
</gene>
<reference evidence="1" key="1">
    <citation type="submission" date="2021-06" db="EMBL/GenBank/DDBJ databases">
        <title>Genome Sequence of Mortierella hyaline Strain SCG-10, a Cold-Adapted, Nitrate-Reducing Fungus Isolated from Soil in Minnesota, USA.</title>
        <authorList>
            <person name="Aldossari N."/>
        </authorList>
    </citation>
    <scope>NUCLEOTIDE SEQUENCE</scope>
    <source>
        <strain evidence="1">SCG-10</strain>
    </source>
</reference>
<accession>A0A9P7XQQ0</accession>
<keyword evidence="2" id="KW-1185">Reference proteome</keyword>
<proteinExistence type="predicted"/>
<dbReference type="OrthoDB" id="2443807at2759"/>
<name>A0A9P7XQQ0_9FUNG</name>
<organism evidence="1 2">
    <name type="scientific">Linnemannia hyalina</name>
    <dbReference type="NCBI Taxonomy" id="64524"/>
    <lineage>
        <taxon>Eukaryota</taxon>
        <taxon>Fungi</taxon>
        <taxon>Fungi incertae sedis</taxon>
        <taxon>Mucoromycota</taxon>
        <taxon>Mortierellomycotina</taxon>
        <taxon>Mortierellomycetes</taxon>
        <taxon>Mortierellales</taxon>
        <taxon>Mortierellaceae</taxon>
        <taxon>Linnemannia</taxon>
    </lineage>
</organism>
<dbReference type="EMBL" id="JAHRHY010000013">
    <property type="protein sequence ID" value="KAG9064908.1"/>
    <property type="molecule type" value="Genomic_DNA"/>
</dbReference>
<protein>
    <recommendedName>
        <fullName evidence="3">NACHT domain-containing protein</fullName>
    </recommendedName>
</protein>
<evidence type="ECO:0008006" key="3">
    <source>
        <dbReference type="Google" id="ProtNLM"/>
    </source>
</evidence>
<comment type="caution">
    <text evidence="1">The sequence shown here is derived from an EMBL/GenBank/DDBJ whole genome shotgun (WGS) entry which is preliminary data.</text>
</comment>